<dbReference type="GO" id="GO:0000776">
    <property type="term" value="C:kinetochore"/>
    <property type="evidence" value="ECO:0007669"/>
    <property type="project" value="InterPro"/>
</dbReference>
<dbReference type="GO" id="GO:0034501">
    <property type="term" value="P:protein localization to kinetochore"/>
    <property type="evidence" value="ECO:0007669"/>
    <property type="project" value="InterPro"/>
</dbReference>
<feature type="domain" description="Kinetochore protein Sos7 coiled-coil" evidence="2">
    <location>
        <begin position="55"/>
        <end position="130"/>
    </location>
</feature>
<dbReference type="Proteomes" id="UP000030161">
    <property type="component" value="Unassembled WGS sequence"/>
</dbReference>
<dbReference type="AlphaFoldDB" id="A0AB34PJJ6"/>
<gene>
    <name evidence="3" type="ORF">MG3_06062</name>
</gene>
<proteinExistence type="predicted"/>
<dbReference type="EMBL" id="AJIX01000056">
    <property type="protein sequence ID" value="KGR01065.1"/>
    <property type="molecule type" value="Genomic_DNA"/>
</dbReference>
<reference evidence="3 4" key="1">
    <citation type="submission" date="2013-12" db="EMBL/GenBank/DDBJ databases">
        <title>The Genome Sequence of Candida albicans P78048.</title>
        <authorList>
            <consortium name="The Broad Institute Genome Sequencing Platform"/>
            <consortium name="The Broad Institute Genome Sequencing Center for Infectious Disease"/>
            <person name="Cuomo C."/>
            <person name="Bennett R."/>
            <person name="Hirakawa M."/>
            <person name="Noverr M."/>
            <person name="Mitchell A."/>
            <person name="Young S.K."/>
            <person name="Zeng Q."/>
            <person name="Gargeya S."/>
            <person name="Fitzgerald M."/>
            <person name="Abouelleil A."/>
            <person name="Alvarado L."/>
            <person name="Berlin A.M."/>
            <person name="Chapman S.B."/>
            <person name="Dewar J."/>
            <person name="Goldberg J."/>
            <person name="Griggs A."/>
            <person name="Gujja S."/>
            <person name="Hansen M."/>
            <person name="Howarth C."/>
            <person name="Imamovic A."/>
            <person name="Larimer J."/>
            <person name="McCowan C."/>
            <person name="Murphy C."/>
            <person name="Pearson M."/>
            <person name="Priest M."/>
            <person name="Roberts A."/>
            <person name="Saif S."/>
            <person name="Shea T."/>
            <person name="Sykes S."/>
            <person name="Wortman J."/>
            <person name="Nusbaum C."/>
            <person name="Birren B."/>
        </authorList>
    </citation>
    <scope>NUCLEOTIDE SEQUENCE [LARGE SCALE GENOMIC DNA]</scope>
    <source>
        <strain evidence="3 4">P78048</strain>
    </source>
</reference>
<comment type="caution">
    <text evidence="3">The sequence shown here is derived from an EMBL/GenBank/DDBJ whole genome shotgun (WGS) entry which is preliminary data.</text>
</comment>
<keyword evidence="1" id="KW-0175">Coiled coil</keyword>
<protein>
    <recommendedName>
        <fullName evidence="2">Kinetochore protein Sos7 coiled-coil domain-containing protein</fullName>
    </recommendedName>
</protein>
<dbReference type="InterPro" id="IPR048781">
    <property type="entry name" value="Sos7_CC"/>
</dbReference>
<evidence type="ECO:0000259" key="2">
    <source>
        <dbReference type="Pfam" id="PF20882"/>
    </source>
</evidence>
<dbReference type="GO" id="GO:0051315">
    <property type="term" value="P:attachment of mitotic spindle microtubules to kinetochore"/>
    <property type="evidence" value="ECO:0007669"/>
    <property type="project" value="TreeGrafter"/>
</dbReference>
<evidence type="ECO:0000313" key="3">
    <source>
        <dbReference type="EMBL" id="KGR01065.1"/>
    </source>
</evidence>
<evidence type="ECO:0000256" key="1">
    <source>
        <dbReference type="SAM" id="Coils"/>
    </source>
</evidence>
<organism evidence="3 4">
    <name type="scientific">Candida albicans P78048</name>
    <dbReference type="NCBI Taxonomy" id="1094989"/>
    <lineage>
        <taxon>Eukaryota</taxon>
        <taxon>Fungi</taxon>
        <taxon>Dikarya</taxon>
        <taxon>Ascomycota</taxon>
        <taxon>Saccharomycotina</taxon>
        <taxon>Pichiomycetes</taxon>
        <taxon>Debaryomycetaceae</taxon>
        <taxon>Candida/Lodderomyces clade</taxon>
        <taxon>Candida</taxon>
    </lineage>
</organism>
<accession>A0AB34PJJ6</accession>
<name>A0AB34PJJ6_CANAX</name>
<sequence length="374" mass="44075">MSENTSQELKDELSSIQKNSINYSILTSDQDFHNANIKLNNPKLIKDELLHYQNIFSKLKFLYLEQETRDIFLREISEINYKLPPKESNFINEIEFESFNQETQISKQRLKKNKQKMYNKISQLELITNDTDLLYTNYSNRSRQIQQLLNDEINSLELKINDELMMQNDNQTIMEYMMDSRPSSSVSEMISLSQNNENHNHNHNNQDQVNDNDILKKNAIDKLHEINNDINEITKQYENNLYQIEIITKKLNDLNDILKNLKPREYKDDKLQKYTKWSTEMNEILTKLSIINKVELNKEAGTTSGNEYRLSISYGDSSTNNLIIKYHEGDWKIVSLQGYKDNNNNNKLISKINSLGNQNDFFKAIAQFIVELTK</sequence>
<evidence type="ECO:0000313" key="4">
    <source>
        <dbReference type="Proteomes" id="UP000030161"/>
    </source>
</evidence>
<dbReference type="InterPro" id="IPR037475">
    <property type="entry name" value="Sos7"/>
</dbReference>
<dbReference type="Pfam" id="PF20882">
    <property type="entry name" value="Sos7"/>
    <property type="match status" value="1"/>
</dbReference>
<dbReference type="PANTHER" id="PTHR37329:SF1">
    <property type="entry name" value="KINETOCHORE PROTEIN SOS7"/>
    <property type="match status" value="1"/>
</dbReference>
<dbReference type="PANTHER" id="PTHR37329">
    <property type="entry name" value="KINETOCHORE PROTEIN SOS7"/>
    <property type="match status" value="1"/>
</dbReference>
<feature type="coiled-coil region" evidence="1">
    <location>
        <begin position="100"/>
        <end position="127"/>
    </location>
</feature>